<feature type="signal peptide" evidence="1">
    <location>
        <begin position="1"/>
        <end position="20"/>
    </location>
</feature>
<keyword evidence="4" id="KW-0378">Hydrolase</keyword>
<keyword evidence="1" id="KW-0732">Signal</keyword>
<dbReference type="Gene3D" id="3.40.710.10">
    <property type="entry name" value="DD-peptidase/beta-lactamase superfamily"/>
    <property type="match status" value="1"/>
</dbReference>
<keyword evidence="5" id="KW-1185">Reference proteome</keyword>
<reference evidence="4 5" key="1">
    <citation type="submission" date="2019-11" db="EMBL/GenBank/DDBJ databases">
        <authorList>
            <person name="Im W.T."/>
        </authorList>
    </citation>
    <scope>NUCLEOTIDE SEQUENCE [LARGE SCALE GENOMIC DNA]</scope>
    <source>
        <strain evidence="4 5">SB-02</strain>
    </source>
</reference>
<evidence type="ECO:0000256" key="1">
    <source>
        <dbReference type="SAM" id="SignalP"/>
    </source>
</evidence>
<dbReference type="Proteomes" id="UP000426027">
    <property type="component" value="Chromosome"/>
</dbReference>
<dbReference type="InterPro" id="IPR012338">
    <property type="entry name" value="Beta-lactam/transpept-like"/>
</dbReference>
<evidence type="ECO:0000313" key="5">
    <source>
        <dbReference type="Proteomes" id="UP000426027"/>
    </source>
</evidence>
<name>A0A6I6G4H3_9BACT</name>
<dbReference type="RefSeq" id="WP_157477356.1">
    <property type="nucleotide sequence ID" value="NZ_CP046566.1"/>
</dbReference>
<gene>
    <name evidence="4" type="ORF">GLV81_04855</name>
</gene>
<dbReference type="InterPro" id="IPR050491">
    <property type="entry name" value="AmpC-like"/>
</dbReference>
<dbReference type="InterPro" id="IPR021860">
    <property type="entry name" value="Peptidase_S12_Pab87-rel_C"/>
</dbReference>
<feature type="domain" description="Peptidase S12 Pab87-related C-terminal" evidence="3">
    <location>
        <begin position="399"/>
        <end position="496"/>
    </location>
</feature>
<evidence type="ECO:0000313" key="4">
    <source>
        <dbReference type="EMBL" id="QGW27516.1"/>
    </source>
</evidence>
<dbReference type="InterPro" id="IPR001466">
    <property type="entry name" value="Beta-lactam-related"/>
</dbReference>
<dbReference type="SUPFAM" id="SSF56601">
    <property type="entry name" value="beta-lactamase/transpeptidase-like"/>
    <property type="match status" value="1"/>
</dbReference>
<protein>
    <submittedName>
        <fullName evidence="4">Serine hydrolase</fullName>
    </submittedName>
</protein>
<evidence type="ECO:0000259" key="2">
    <source>
        <dbReference type="Pfam" id="PF00144"/>
    </source>
</evidence>
<dbReference type="Gene3D" id="2.40.128.600">
    <property type="match status" value="1"/>
</dbReference>
<proteinExistence type="predicted"/>
<dbReference type="Pfam" id="PF00144">
    <property type="entry name" value="Beta-lactamase"/>
    <property type="match status" value="1"/>
</dbReference>
<dbReference type="PANTHER" id="PTHR46825:SF15">
    <property type="entry name" value="BETA-LACTAMASE-RELATED DOMAIN-CONTAINING PROTEIN"/>
    <property type="match status" value="1"/>
</dbReference>
<feature type="chain" id="PRO_5026049579" evidence="1">
    <location>
        <begin position="21"/>
        <end position="694"/>
    </location>
</feature>
<dbReference type="Pfam" id="PF11954">
    <property type="entry name" value="DUF3471"/>
    <property type="match status" value="1"/>
</dbReference>
<dbReference type="EMBL" id="CP046566">
    <property type="protein sequence ID" value="QGW27516.1"/>
    <property type="molecule type" value="Genomic_DNA"/>
</dbReference>
<accession>A0A6I6G4H3</accession>
<dbReference type="GO" id="GO:0016787">
    <property type="term" value="F:hydrolase activity"/>
    <property type="evidence" value="ECO:0007669"/>
    <property type="project" value="UniProtKB-KW"/>
</dbReference>
<dbReference type="KEGG" id="fls:GLV81_04855"/>
<dbReference type="PANTHER" id="PTHR46825">
    <property type="entry name" value="D-ALANYL-D-ALANINE-CARBOXYPEPTIDASE/ENDOPEPTIDASE AMPH"/>
    <property type="match status" value="1"/>
</dbReference>
<sequence length="694" mass="76816">MMKQIIAPFFLVCITIVANAQQRDHRLAGLDSMINSILTEWNVPGVSIAVVEKNKVLFTGGFGYRDYENKKPVTGNTLFAIGSCTKAFTASLIGNLVKDFSLDLDAPISSYYPALKFYNSELTSNVTVRDLLCHRTGLPRHDYAWYSGAMGNRDSMVRLIKYLEPSAPLRQTFQYNNLNYVALARLLEITYQKSWEQLIEEKLFAPLSMKSSSTGQMSNASDYSIGYINKNGHLQELDFLPSALSGIAPAGGIASSANDMAKWLLMWTNQGAFDGKEIITAEFYKQAISSQMIASANLPSKLMSDYYFFNYGLGWYTVNYRGHYGVGHGGNINGFSSFVSFLPIDSIGIFISVNQHNSEVPRILHNIIADRMIGASYRDWNSIMKMQTRTLPLNAGNTVKATKPSHSFTDFAGTYTNNAYGRIVIKDSKDGLTGTFNRWNLKIKHLQYNYFTFFIDEQAFDGSEAMNGQFTIGADGAIASLQMPFESSVKDIEFKRQVSTSQIIKVDLTDYCGDYDFNGSVATIYLTSNSILKAKVPGQPEFELQPIGQDEFAVKGAKGVKIKFERDDKGNIPACVFVQPNGSLSVKRIGNTKVGTSGNSSNEDKSASVGKNDFTKYVGEYNMGGQQVKVYLKQEILMAKIPGQPDYTLIPAGKDAFAIKGVKGYGVLFETDKNDNVIGFTLQQPNGNIKAEKK</sequence>
<evidence type="ECO:0000259" key="3">
    <source>
        <dbReference type="Pfam" id="PF11954"/>
    </source>
</evidence>
<dbReference type="AlphaFoldDB" id="A0A6I6G4H3"/>
<organism evidence="4 5">
    <name type="scientific">Phnomibacter ginsenosidimutans</name>
    <dbReference type="NCBI Taxonomy" id="2676868"/>
    <lineage>
        <taxon>Bacteria</taxon>
        <taxon>Pseudomonadati</taxon>
        <taxon>Bacteroidota</taxon>
        <taxon>Chitinophagia</taxon>
        <taxon>Chitinophagales</taxon>
        <taxon>Chitinophagaceae</taxon>
        <taxon>Phnomibacter</taxon>
    </lineage>
</organism>
<feature type="domain" description="Beta-lactamase-related" evidence="2">
    <location>
        <begin position="32"/>
        <end position="363"/>
    </location>
</feature>